<keyword evidence="3" id="KW-0812">Transmembrane</keyword>
<feature type="transmembrane region" description="Helical" evidence="3">
    <location>
        <begin position="175"/>
        <end position="194"/>
    </location>
</feature>
<dbReference type="Pfam" id="PF07690">
    <property type="entry name" value="MFS_1"/>
    <property type="match status" value="1"/>
</dbReference>
<keyword evidence="3" id="KW-1133">Transmembrane helix</keyword>
<accession>A0AAD2HH73</accession>
<organism evidence="4 5">
    <name type="scientific">Mycena citricolor</name>
    <dbReference type="NCBI Taxonomy" id="2018698"/>
    <lineage>
        <taxon>Eukaryota</taxon>
        <taxon>Fungi</taxon>
        <taxon>Dikarya</taxon>
        <taxon>Basidiomycota</taxon>
        <taxon>Agaricomycotina</taxon>
        <taxon>Agaricomycetes</taxon>
        <taxon>Agaricomycetidae</taxon>
        <taxon>Agaricales</taxon>
        <taxon>Marasmiineae</taxon>
        <taxon>Mycenaceae</taxon>
        <taxon>Mycena</taxon>
    </lineage>
</organism>
<feature type="transmembrane region" description="Helical" evidence="3">
    <location>
        <begin position="318"/>
        <end position="337"/>
    </location>
</feature>
<feature type="transmembrane region" description="Helical" evidence="3">
    <location>
        <begin position="288"/>
        <end position="306"/>
    </location>
</feature>
<evidence type="ECO:0000313" key="4">
    <source>
        <dbReference type="EMBL" id="CAK5276614.1"/>
    </source>
</evidence>
<evidence type="ECO:0000256" key="1">
    <source>
        <dbReference type="ARBA" id="ARBA00004141"/>
    </source>
</evidence>
<reference evidence="4" key="1">
    <citation type="submission" date="2023-11" db="EMBL/GenBank/DDBJ databases">
        <authorList>
            <person name="De Vega J J."/>
            <person name="De Vega J J."/>
        </authorList>
    </citation>
    <scope>NUCLEOTIDE SEQUENCE</scope>
</reference>
<feature type="transmembrane region" description="Helical" evidence="3">
    <location>
        <begin position="140"/>
        <end position="166"/>
    </location>
</feature>
<dbReference type="InterPro" id="IPR036259">
    <property type="entry name" value="MFS_trans_sf"/>
</dbReference>
<comment type="similarity">
    <text evidence="2">Belongs to the major facilitator superfamily. Monocarboxylate porter (TC 2.A.1.13) family.</text>
</comment>
<comment type="caution">
    <text evidence="4">The sequence shown here is derived from an EMBL/GenBank/DDBJ whole genome shotgun (WGS) entry which is preliminary data.</text>
</comment>
<feature type="transmembrane region" description="Helical" evidence="3">
    <location>
        <begin position="253"/>
        <end position="276"/>
    </location>
</feature>
<evidence type="ECO:0000256" key="3">
    <source>
        <dbReference type="SAM" id="Phobius"/>
    </source>
</evidence>
<dbReference type="Proteomes" id="UP001295794">
    <property type="component" value="Unassembled WGS sequence"/>
</dbReference>
<dbReference type="InterPro" id="IPR050327">
    <property type="entry name" value="Proton-linked_MCT"/>
</dbReference>
<comment type="subcellular location">
    <subcellularLocation>
        <location evidence="1">Membrane</location>
        <topology evidence="1">Multi-pass membrane protein</topology>
    </subcellularLocation>
</comment>
<keyword evidence="5" id="KW-1185">Reference proteome</keyword>
<dbReference type="SUPFAM" id="SSF103473">
    <property type="entry name" value="MFS general substrate transporter"/>
    <property type="match status" value="1"/>
</dbReference>
<dbReference type="PANTHER" id="PTHR11360:SF234">
    <property type="entry name" value="MFS-TYPE TRANSPORTER DBAD-RELATED"/>
    <property type="match status" value="1"/>
</dbReference>
<sequence>MPTLNEKHNAEIQFETPECIVERKQTPLPVHVLPEAALVADGGREAWGTVVASFLVMFCSFGYSSSFGVYQDFYARTYLDNYSSSSISWIGSVNIFILLSGGFAAGRLHDQGYFYYLMFGGCLLTSLSLFMLSLAQPNHFYQVFLTQGVANGIGAGMTYVPCMAVLSHHFQKRRALAMSIVASGSSLGAVIHPIMLNHTLRSGLSFGNAVRVSAGLISGLLLFACLLFRTRLAPPKQTIHLRHILVKFARDKAYVTATLGLCVYTVGFYYPLFYLQLDAVQHDLDPSFAFYALVIMNSSSFLGRLAPGFFAGRLNPKTMMAISTACGAILILAMMALRNIASVVTIGVLYGFCAGCIVTLVGPLFASLTDDMSELGARLGLCTSLSGLGILIGPPLDGMLLTDKFYWWRPALFSGVRFPAVGSSLPECDPRLWPPLDAHCSCSCSFSTGRREQPESLSNWPWSMSTPTSARSMLCLSSLYIYLYLPHIRSRAGPVPGNS</sequence>
<dbReference type="GO" id="GO:0016020">
    <property type="term" value="C:membrane"/>
    <property type="evidence" value="ECO:0007669"/>
    <property type="project" value="UniProtKB-SubCell"/>
</dbReference>
<evidence type="ECO:0008006" key="6">
    <source>
        <dbReference type="Google" id="ProtNLM"/>
    </source>
</evidence>
<evidence type="ECO:0000256" key="2">
    <source>
        <dbReference type="ARBA" id="ARBA00006727"/>
    </source>
</evidence>
<name>A0AAD2HH73_9AGAR</name>
<dbReference type="InterPro" id="IPR011701">
    <property type="entry name" value="MFS"/>
</dbReference>
<feature type="transmembrane region" description="Helical" evidence="3">
    <location>
        <begin position="86"/>
        <end position="106"/>
    </location>
</feature>
<keyword evidence="3" id="KW-0472">Membrane</keyword>
<dbReference type="EMBL" id="CAVNYO010000411">
    <property type="protein sequence ID" value="CAK5276614.1"/>
    <property type="molecule type" value="Genomic_DNA"/>
</dbReference>
<proteinExistence type="inferred from homology"/>
<dbReference type="AlphaFoldDB" id="A0AAD2HH73"/>
<evidence type="ECO:0000313" key="5">
    <source>
        <dbReference type="Proteomes" id="UP001295794"/>
    </source>
</evidence>
<feature type="transmembrane region" description="Helical" evidence="3">
    <location>
        <begin position="377"/>
        <end position="396"/>
    </location>
</feature>
<protein>
    <recommendedName>
        <fullName evidence="6">MFS general substrate transporter</fullName>
    </recommendedName>
</protein>
<feature type="transmembrane region" description="Helical" evidence="3">
    <location>
        <begin position="46"/>
        <end position="66"/>
    </location>
</feature>
<feature type="transmembrane region" description="Helical" evidence="3">
    <location>
        <begin position="113"/>
        <end position="134"/>
    </location>
</feature>
<feature type="transmembrane region" description="Helical" evidence="3">
    <location>
        <begin position="214"/>
        <end position="232"/>
    </location>
</feature>
<dbReference type="Gene3D" id="1.20.1250.20">
    <property type="entry name" value="MFS general substrate transporter like domains"/>
    <property type="match status" value="2"/>
</dbReference>
<gene>
    <name evidence="4" type="ORF">MYCIT1_LOCUS25028</name>
</gene>
<dbReference type="GO" id="GO:0022857">
    <property type="term" value="F:transmembrane transporter activity"/>
    <property type="evidence" value="ECO:0007669"/>
    <property type="project" value="InterPro"/>
</dbReference>
<feature type="transmembrane region" description="Helical" evidence="3">
    <location>
        <begin position="343"/>
        <end position="365"/>
    </location>
</feature>
<dbReference type="PANTHER" id="PTHR11360">
    <property type="entry name" value="MONOCARBOXYLATE TRANSPORTER"/>
    <property type="match status" value="1"/>
</dbReference>